<dbReference type="EMBL" id="JANLCJ010000005">
    <property type="protein sequence ID" value="MCS5735099.1"/>
    <property type="molecule type" value="Genomic_DNA"/>
</dbReference>
<reference evidence="1" key="1">
    <citation type="submission" date="2022-08" db="EMBL/GenBank/DDBJ databases">
        <authorList>
            <person name="Deng Y."/>
            <person name="Han X.-F."/>
            <person name="Zhang Y.-Q."/>
        </authorList>
    </citation>
    <scope>NUCLEOTIDE SEQUENCE</scope>
    <source>
        <strain evidence="1">CPCC 203386</strain>
    </source>
</reference>
<comment type="caution">
    <text evidence="1">The sequence shown here is derived from an EMBL/GenBank/DDBJ whole genome shotgun (WGS) entry which is preliminary data.</text>
</comment>
<accession>A0ABT2H584</accession>
<evidence type="ECO:0000313" key="2">
    <source>
        <dbReference type="Proteomes" id="UP001165586"/>
    </source>
</evidence>
<proteinExistence type="predicted"/>
<dbReference type="Proteomes" id="UP001165586">
    <property type="component" value="Unassembled WGS sequence"/>
</dbReference>
<organism evidence="1 2">
    <name type="scientific">Herbiconiux daphne</name>
    <dbReference type="NCBI Taxonomy" id="2970914"/>
    <lineage>
        <taxon>Bacteria</taxon>
        <taxon>Bacillati</taxon>
        <taxon>Actinomycetota</taxon>
        <taxon>Actinomycetes</taxon>
        <taxon>Micrococcales</taxon>
        <taxon>Microbacteriaceae</taxon>
        <taxon>Herbiconiux</taxon>
    </lineage>
</organism>
<protein>
    <submittedName>
        <fullName evidence="1">Uncharacterized protein</fullName>
    </submittedName>
</protein>
<evidence type="ECO:0000313" key="1">
    <source>
        <dbReference type="EMBL" id="MCS5735099.1"/>
    </source>
</evidence>
<gene>
    <name evidence="1" type="ORF">N1032_15240</name>
</gene>
<keyword evidence="2" id="KW-1185">Reference proteome</keyword>
<sequence>MRAKALGPIRRLSVQITGGLRAQLEVIAQLGVFVTSIGCTDSY</sequence>
<name>A0ABT2H584_9MICO</name>